<feature type="compositionally biased region" description="Acidic residues" evidence="3">
    <location>
        <begin position="994"/>
        <end position="1007"/>
    </location>
</feature>
<feature type="compositionally biased region" description="Low complexity" evidence="3">
    <location>
        <begin position="2132"/>
        <end position="2143"/>
    </location>
</feature>
<feature type="compositionally biased region" description="Basic and acidic residues" evidence="3">
    <location>
        <begin position="1013"/>
        <end position="1022"/>
    </location>
</feature>
<feature type="compositionally biased region" description="Polar residues" evidence="3">
    <location>
        <begin position="420"/>
        <end position="442"/>
    </location>
</feature>
<feature type="compositionally biased region" description="Polar residues" evidence="3">
    <location>
        <begin position="2089"/>
        <end position="2107"/>
    </location>
</feature>
<feature type="compositionally biased region" description="Acidic residues" evidence="3">
    <location>
        <begin position="1154"/>
        <end position="1163"/>
    </location>
</feature>
<feature type="compositionally biased region" description="Acidic residues" evidence="3">
    <location>
        <begin position="1177"/>
        <end position="1188"/>
    </location>
</feature>
<feature type="region of interest" description="Disordered" evidence="3">
    <location>
        <begin position="529"/>
        <end position="553"/>
    </location>
</feature>
<feature type="compositionally biased region" description="Basic and acidic residues" evidence="3">
    <location>
        <begin position="2210"/>
        <end position="2221"/>
    </location>
</feature>
<dbReference type="GO" id="GO:0005856">
    <property type="term" value="C:cytoskeleton"/>
    <property type="evidence" value="ECO:0007669"/>
    <property type="project" value="TreeGrafter"/>
</dbReference>
<comment type="caution">
    <text evidence="4">The sequence shown here is derived from an EMBL/GenBank/DDBJ whole genome shotgun (WGS) entry which is preliminary data.</text>
</comment>
<feature type="compositionally biased region" description="Polar residues" evidence="3">
    <location>
        <begin position="1083"/>
        <end position="1093"/>
    </location>
</feature>
<feature type="region of interest" description="Disordered" evidence="3">
    <location>
        <begin position="565"/>
        <end position="609"/>
    </location>
</feature>
<keyword evidence="5" id="KW-1185">Reference proteome</keyword>
<dbReference type="Proteomes" id="UP001172681">
    <property type="component" value="Unassembled WGS sequence"/>
</dbReference>
<feature type="region of interest" description="Disordered" evidence="3">
    <location>
        <begin position="363"/>
        <end position="384"/>
    </location>
</feature>
<proteinExistence type="predicted"/>
<evidence type="ECO:0000256" key="1">
    <source>
        <dbReference type="ARBA" id="ARBA00023054"/>
    </source>
</evidence>
<feature type="coiled-coil region" evidence="2">
    <location>
        <begin position="1509"/>
        <end position="1890"/>
    </location>
</feature>
<evidence type="ECO:0008006" key="6">
    <source>
        <dbReference type="Google" id="ProtNLM"/>
    </source>
</evidence>
<dbReference type="PANTHER" id="PTHR32083">
    <property type="entry name" value="CILIA AND FLAGELLA-ASSOCIATED PROTEIN 58-RELATED"/>
    <property type="match status" value="1"/>
</dbReference>
<feature type="compositionally biased region" description="Basic and acidic residues" evidence="3">
    <location>
        <begin position="182"/>
        <end position="196"/>
    </location>
</feature>
<feature type="compositionally biased region" description="Basic and acidic residues" evidence="3">
    <location>
        <begin position="1271"/>
        <end position="1280"/>
    </location>
</feature>
<evidence type="ECO:0000313" key="4">
    <source>
        <dbReference type="EMBL" id="KAJ9632849.1"/>
    </source>
</evidence>
<dbReference type="EMBL" id="JAPDRN010000052">
    <property type="protein sequence ID" value="KAJ9632849.1"/>
    <property type="molecule type" value="Genomic_DNA"/>
</dbReference>
<feature type="compositionally biased region" description="Polar residues" evidence="3">
    <location>
        <begin position="465"/>
        <end position="491"/>
    </location>
</feature>
<accession>A0AA39CVJ2</accession>
<feature type="region of interest" description="Disordered" evidence="3">
    <location>
        <begin position="1362"/>
        <end position="1383"/>
    </location>
</feature>
<evidence type="ECO:0000256" key="2">
    <source>
        <dbReference type="SAM" id="Coils"/>
    </source>
</evidence>
<feature type="compositionally biased region" description="Acidic residues" evidence="3">
    <location>
        <begin position="2198"/>
        <end position="2207"/>
    </location>
</feature>
<feature type="region of interest" description="Disordered" evidence="3">
    <location>
        <begin position="1154"/>
        <end position="1198"/>
    </location>
</feature>
<feature type="compositionally biased region" description="Low complexity" evidence="3">
    <location>
        <begin position="454"/>
        <end position="464"/>
    </location>
</feature>
<name>A0AA39CVJ2_9EURO</name>
<feature type="region of interest" description="Disordered" evidence="3">
    <location>
        <begin position="1255"/>
        <end position="1286"/>
    </location>
</feature>
<feature type="region of interest" description="Disordered" evidence="3">
    <location>
        <begin position="653"/>
        <end position="689"/>
    </location>
</feature>
<organism evidence="4 5">
    <name type="scientific">Knufia peltigerae</name>
    <dbReference type="NCBI Taxonomy" id="1002370"/>
    <lineage>
        <taxon>Eukaryota</taxon>
        <taxon>Fungi</taxon>
        <taxon>Dikarya</taxon>
        <taxon>Ascomycota</taxon>
        <taxon>Pezizomycotina</taxon>
        <taxon>Eurotiomycetes</taxon>
        <taxon>Chaetothyriomycetidae</taxon>
        <taxon>Chaetothyriales</taxon>
        <taxon>Trichomeriaceae</taxon>
        <taxon>Knufia</taxon>
    </lineage>
</organism>
<feature type="region of interest" description="Disordered" evidence="3">
    <location>
        <begin position="418"/>
        <end position="491"/>
    </location>
</feature>
<keyword evidence="1 2" id="KW-0175">Coiled coil</keyword>
<feature type="region of interest" description="Disordered" evidence="3">
    <location>
        <begin position="1"/>
        <end position="301"/>
    </location>
</feature>
<feature type="compositionally biased region" description="Polar residues" evidence="3">
    <location>
        <begin position="38"/>
        <end position="47"/>
    </location>
</feature>
<feature type="compositionally biased region" description="Basic and acidic residues" evidence="3">
    <location>
        <begin position="1030"/>
        <end position="1060"/>
    </location>
</feature>
<feature type="compositionally biased region" description="Low complexity" evidence="3">
    <location>
        <begin position="660"/>
        <end position="669"/>
    </location>
</feature>
<feature type="region of interest" description="Disordered" evidence="3">
    <location>
        <begin position="2089"/>
        <end position="2230"/>
    </location>
</feature>
<feature type="region of interest" description="Disordered" evidence="3">
    <location>
        <begin position="879"/>
        <end position="1129"/>
    </location>
</feature>
<feature type="compositionally biased region" description="Polar residues" evidence="3">
    <location>
        <begin position="529"/>
        <end position="552"/>
    </location>
</feature>
<evidence type="ECO:0000313" key="5">
    <source>
        <dbReference type="Proteomes" id="UP001172681"/>
    </source>
</evidence>
<dbReference type="PANTHER" id="PTHR32083:SF0">
    <property type="entry name" value="CILIA AND FLAGELLA-ASSOCIATED PROTEIN 58"/>
    <property type="match status" value="1"/>
</dbReference>
<reference evidence="4" key="1">
    <citation type="submission" date="2022-10" db="EMBL/GenBank/DDBJ databases">
        <title>Culturing micro-colonial fungi from biological soil crusts in the Mojave desert and describing Neophaeococcomyces mojavensis, and introducing the new genera and species Taxawa tesnikishii.</title>
        <authorList>
            <person name="Kurbessoian T."/>
            <person name="Stajich J.E."/>
        </authorList>
    </citation>
    <scope>NUCLEOTIDE SEQUENCE</scope>
    <source>
        <strain evidence="4">TK_35</strain>
    </source>
</reference>
<evidence type="ECO:0000256" key="3">
    <source>
        <dbReference type="SAM" id="MobiDB-lite"/>
    </source>
</evidence>
<feature type="compositionally biased region" description="Polar residues" evidence="3">
    <location>
        <begin position="216"/>
        <end position="229"/>
    </location>
</feature>
<feature type="coiled-coil region" evidence="2">
    <location>
        <begin position="1946"/>
        <end position="1973"/>
    </location>
</feature>
<sequence>MNLDQIGLHTFSSPPRGHTAIDIPEYDENLAQSLKAPSLSSTPSASDWVSPFTLPPLPSLHRDRHLREPSQSPEFHRQRAESGAYYAAAWGSPYATPSPRRRPRPTDWSAQRSDIEDHPASASFVRLSSPLSTRICIDSPEARPRGLDSSGKRRQVKKKVLNPLSERPNWLSESEDSGSEITAKEGERTPTRRAYLDHWGISPDDISRRPQRHQFSESLATVTPGTSHGPQPELGVPGFSRRLLSPAVEDIMAELESESTGTGEKPLPDPPSRPIAPGEEQKAMASPTSEQQRLRVTSMQSYQRPKKKVVWKGKTCIIALPLTDREAAGLPPLLTPQDIKERVEGWAKAGYDVNGFELTDIADGLPSNSSGQSRPVYPDPADMRTERTMRKYQVRIPDQDEWNAFVSFLKEEKLRALGVSPSNSEAPPSTKSPFSTSLSRVSSGYPALAPSPPVLSSSSASNPLRATSNPFSPSLMSSAGISPQPGSMTSSQYAAMPRPLQGHGYKASVVPQNAYGRITSPFDGSISQASSFGHGSRSNVPLLSSRQNSFSPNHPLPLPNLGEVLSPQPQHGPGQRVNFVPDSKRYGPVSPDSNVSRGHRHQQTLGSAVPQHTDIHVRTPENRVPSPPPIEIAHPTPKSHRHNLSMALQRGVDEAEAASRARGATTTGEQAESVQLSSRKSSMIDDEPPILRRPETMSAADERSEIETNPSIAATPMLLEDKNPFVNWQALSDAAKAESKPALESTSSTSKLNVQAKEFDPQAGFSSSNFAFGDSSDFKPFAFSQSPQAPVSRKSSVKNRLSLNADAPAFTPSLTSQKTPKETQFRFSSATFNVEAPVFNPSSSPRTNFRAEEGTPAVTNTDITNSIFGNVVIDPTSKVTRRAGKPIPIQAPKHKETQDQSPLTSEYEDEIDDSGRPMAPSDRQKRARRTDSDGDKSPVYAQSAPFHHERILSQIVDDIDQNGPPPESPKKPSDGWSYIPADETPLETSLDAPLPEEDMDASQETDQEFTMKNQEDVAKFNEARPAFDTQPEKPVHSIEQQMKDEVKDEPATPTKVEKSTRPPIRKPKSSLSALAKPFEYKPLSSSPYTSSAAKTPARPKPRGLEASKYAVSSSPPQSSADLTASLSSPPADLYHYVEKDNDSLSDKEEIVEVIEEPSTDEEIESQKGERSSNLDAYEAETVEVTEEGPAEKHEQPYHDEIELDMPRLTLRHHDDPLPSFEEIDAVMKQFEVYPELGIERNDTPIQSTPLVDMRLGDNFRSDAPSPSPPRPQEHSAHNDASHAAPSIGLGIGVHKLNTGREDVSDWEDTMSAPEAAKLQLRSQFFDGHVNDLVDGILENRLGPLERTLHTIQESLTFMAGGVRPKSSGRSVSTDLKHSDADDEDDYDAFEGFAAYRSKSPVARRNERRQSKIRAAVAEALAAYQPAQPPQQLINVAELNAIVQEMREMAQQAGSQNTQNQLKTIVEEVISHHPRLRGSRVQQEHESTEQKYKPQIDGLESMLQMSKEHAAEEVQLRRKAEEQVAELKVRLRIAEEEAAQHRESSEEAQQTLVAYLEEKKSYEKAQEEVEALGLRNTALESTLEEYRVSSDQWREDIRSEREKNKELKHAFQELQQHFDDQSHSRQSLRNKIERLQSQMTQAVEDLHAEQADWRRKEHELLGRLTQVQHQVDLERRHREKTEEELHAMDKELRANLQVKPLLEQTQLDVTRLNELVATLREENRALDIKAFNLDRELTNIINTKDSELATATVKLQAELESARGQLQSIKTDSEAQISRLQSRLDHAELDIEDQKAKHDALLSETVEAHKEAIREANEKRESALEDQHQAHEKKLNDLRDRHTRELHNSFDNRTRLEHHFNEKLSLSEDKVKHLEGKITDLEERLEISKSAARAAVEAATAKGVNLPTPASSVVASPPQRATSASISFVKGTEVPEKISPQALRESIMVLQDQLQNREQKIESLEAELTAVDKDAPNKLKERETEIGWLRELLSVRMDDLEEIIHSVSQPDFDRETVKDAAIRLKANLQMEQQLRERASAGLSSSFPSISTLTSYAQSPRALPMAAAAAWGNWRRARDTSIGALSDLATNLGTQTPTRSTSGSPNSFLSGIITPPGTAQKATGSGDMPPPSARPLAAAAAAARKTSSEARPLRGYSSQPRALSSRHSDKRVDSSQSEPRPLRAESPHTPTQPKRPSLDLTDDVDEDASPLDGKDMTARRFQDENEPVTSAD</sequence>
<feature type="compositionally biased region" description="Polar residues" evidence="3">
    <location>
        <begin position="670"/>
        <end position="681"/>
    </location>
</feature>
<protein>
    <recommendedName>
        <fullName evidence="6">Myosin class II heavy chain</fullName>
    </recommendedName>
</protein>
<feature type="compositionally biased region" description="Basic and acidic residues" evidence="3">
    <location>
        <begin position="1189"/>
        <end position="1198"/>
    </location>
</feature>
<feature type="compositionally biased region" description="Polar residues" evidence="3">
    <location>
        <begin position="1110"/>
        <end position="1128"/>
    </location>
</feature>
<gene>
    <name evidence="4" type="ORF">H2204_007579</name>
</gene>
<feature type="compositionally biased region" description="Polar residues" evidence="3">
    <location>
        <begin position="286"/>
        <end position="301"/>
    </location>
</feature>